<reference evidence="1 2" key="1">
    <citation type="submission" date="2020-11" db="EMBL/GenBank/DDBJ databases">
        <authorList>
            <person name="Wallbank WR R."/>
            <person name="Pardo Diaz C."/>
            <person name="Kozak K."/>
            <person name="Martin S."/>
            <person name="Jiggins C."/>
            <person name="Moest M."/>
            <person name="Warren A I."/>
            <person name="Generalovic N T."/>
            <person name="Byers J.R.P. K."/>
            <person name="Montejo-Kovacevich G."/>
            <person name="Yen C E."/>
        </authorList>
    </citation>
    <scope>NUCLEOTIDE SEQUENCE [LARGE SCALE GENOMIC DNA]</scope>
</reference>
<accession>A0A7R8UQZ3</accession>
<gene>
    <name evidence="1" type="ORF">HERILL_LOCUS8222</name>
</gene>
<dbReference type="InParanoid" id="A0A7R8UQZ3"/>
<dbReference type="EMBL" id="LR899011">
    <property type="protein sequence ID" value="CAD7085374.1"/>
    <property type="molecule type" value="Genomic_DNA"/>
</dbReference>
<organism evidence="1 2">
    <name type="scientific">Hermetia illucens</name>
    <name type="common">Black soldier fly</name>
    <dbReference type="NCBI Taxonomy" id="343691"/>
    <lineage>
        <taxon>Eukaryota</taxon>
        <taxon>Metazoa</taxon>
        <taxon>Ecdysozoa</taxon>
        <taxon>Arthropoda</taxon>
        <taxon>Hexapoda</taxon>
        <taxon>Insecta</taxon>
        <taxon>Pterygota</taxon>
        <taxon>Neoptera</taxon>
        <taxon>Endopterygota</taxon>
        <taxon>Diptera</taxon>
        <taxon>Brachycera</taxon>
        <taxon>Stratiomyomorpha</taxon>
        <taxon>Stratiomyidae</taxon>
        <taxon>Hermetiinae</taxon>
        <taxon>Hermetia</taxon>
    </lineage>
</organism>
<sequence length="113" mass="12679">MIITLEVHRRESPILDDFEGFGDDVEYLSDDNLQISSNDDDVTFSLIAGSKNSSITTSNFQSRLSFGLNGIGLLRESDATQHDKLPSTSWYTQVTTRSSRGWYYDQPPPKNIG</sequence>
<proteinExistence type="predicted"/>
<dbReference type="Proteomes" id="UP000594454">
    <property type="component" value="Chromosome 3"/>
</dbReference>
<dbReference type="AlphaFoldDB" id="A0A7R8UQZ3"/>
<evidence type="ECO:0000313" key="2">
    <source>
        <dbReference type="Proteomes" id="UP000594454"/>
    </source>
</evidence>
<protein>
    <submittedName>
        <fullName evidence="1">Uncharacterized protein</fullName>
    </submittedName>
</protein>
<name>A0A7R8UQZ3_HERIL</name>
<evidence type="ECO:0000313" key="1">
    <source>
        <dbReference type="EMBL" id="CAD7085374.1"/>
    </source>
</evidence>
<keyword evidence="2" id="KW-1185">Reference proteome</keyword>